<evidence type="ECO:0000256" key="10">
    <source>
        <dbReference type="ARBA" id="ARBA00023306"/>
    </source>
</evidence>
<evidence type="ECO:0000313" key="14">
    <source>
        <dbReference type="Proteomes" id="UP000812966"/>
    </source>
</evidence>
<keyword evidence="6" id="KW-0963">Cytoplasm</keyword>
<feature type="compositionally biased region" description="Polar residues" evidence="12">
    <location>
        <begin position="93"/>
        <end position="107"/>
    </location>
</feature>
<feature type="compositionally biased region" description="Acidic residues" evidence="12">
    <location>
        <begin position="860"/>
        <end position="875"/>
    </location>
</feature>
<dbReference type="GO" id="GO:0005737">
    <property type="term" value="C:cytoplasm"/>
    <property type="evidence" value="ECO:0007669"/>
    <property type="project" value="UniProtKB-SubCell"/>
</dbReference>
<comment type="function">
    <text evidence="11">Regulatory subunit of the condensin complex, a complex required for conversion of interphase chromatin into mitotic-like condense chromosomes.</text>
</comment>
<evidence type="ECO:0000256" key="7">
    <source>
        <dbReference type="ARBA" id="ARBA00022618"/>
    </source>
</evidence>
<dbReference type="GO" id="GO:0003682">
    <property type="term" value="F:chromatin binding"/>
    <property type="evidence" value="ECO:0007669"/>
    <property type="project" value="TreeGrafter"/>
</dbReference>
<dbReference type="GO" id="GO:0051301">
    <property type="term" value="P:cell division"/>
    <property type="evidence" value="ECO:0007669"/>
    <property type="project" value="UniProtKB-KW"/>
</dbReference>
<evidence type="ECO:0000256" key="4">
    <source>
        <dbReference type="ARBA" id="ARBA00016065"/>
    </source>
</evidence>
<feature type="region of interest" description="Disordered" evidence="12">
    <location>
        <begin position="859"/>
        <end position="881"/>
    </location>
</feature>
<feature type="compositionally biased region" description="Polar residues" evidence="12">
    <location>
        <begin position="238"/>
        <end position="248"/>
    </location>
</feature>
<comment type="similarity">
    <text evidence="3 11">Belongs to the CND2 (condensin subunit 2) family.</text>
</comment>
<keyword evidence="9 11" id="KW-0226">DNA condensation</keyword>
<proteinExistence type="inferred from homology"/>
<dbReference type="Proteomes" id="UP000812966">
    <property type="component" value="Unassembled WGS sequence"/>
</dbReference>
<feature type="compositionally biased region" description="Polar residues" evidence="12">
    <location>
        <begin position="25"/>
        <end position="36"/>
    </location>
</feature>
<dbReference type="AlphaFoldDB" id="A0A8K0NKJ5"/>
<keyword evidence="14" id="KW-1185">Reference proteome</keyword>
<feature type="region of interest" description="Disordered" evidence="12">
    <location>
        <begin position="572"/>
        <end position="605"/>
    </location>
</feature>
<evidence type="ECO:0000256" key="11">
    <source>
        <dbReference type="PIRNR" id="PIRNR017126"/>
    </source>
</evidence>
<dbReference type="InterPro" id="IPR022816">
    <property type="entry name" value="Condensin_barren_su2"/>
</dbReference>
<evidence type="ECO:0000256" key="2">
    <source>
        <dbReference type="ARBA" id="ARBA00004496"/>
    </source>
</evidence>
<keyword evidence="7 11" id="KW-0132">Cell division</keyword>
<dbReference type="Pfam" id="PF05786">
    <property type="entry name" value="Cnd2"/>
    <property type="match status" value="1"/>
</dbReference>
<gene>
    <name evidence="13" type="ORF">FFLO_06449</name>
</gene>
<dbReference type="PIRSF" id="PIRSF017126">
    <property type="entry name" value="Condensin_H"/>
    <property type="match status" value="1"/>
</dbReference>
<organism evidence="13 14">
    <name type="scientific">Filobasidium floriforme</name>
    <dbReference type="NCBI Taxonomy" id="5210"/>
    <lineage>
        <taxon>Eukaryota</taxon>
        <taxon>Fungi</taxon>
        <taxon>Dikarya</taxon>
        <taxon>Basidiomycota</taxon>
        <taxon>Agaricomycotina</taxon>
        <taxon>Tremellomycetes</taxon>
        <taxon>Filobasidiales</taxon>
        <taxon>Filobasidiaceae</taxon>
        <taxon>Filobasidium</taxon>
    </lineage>
</organism>
<feature type="region of interest" description="Disordered" evidence="12">
    <location>
        <begin position="403"/>
        <end position="491"/>
    </location>
</feature>
<keyword evidence="10 11" id="KW-0131">Cell cycle</keyword>
<feature type="compositionally biased region" description="Basic residues" evidence="12">
    <location>
        <begin position="582"/>
        <end position="597"/>
    </location>
</feature>
<evidence type="ECO:0000256" key="8">
    <source>
        <dbReference type="ARBA" id="ARBA00022776"/>
    </source>
</evidence>
<feature type="region of interest" description="Disordered" evidence="12">
    <location>
        <begin position="779"/>
        <end position="804"/>
    </location>
</feature>
<protein>
    <recommendedName>
        <fullName evidence="4 11">Condensin complex subunit 2</fullName>
    </recommendedName>
</protein>
<sequence length="897" mass="97889">MSDSEDVTPRQSRRIPLRQNRRSSAKQNGATNSPGLNANDDEAEKSARRVQRRSTGMNRRNQENDDDEDSDNQGADDYSESPVGKGKGKATQKARNSDLNGQKTKTGTAPRLSVINRPSAVNTTTSASATVVSGTTINGGGMLNLGDLTQLPVQVPRKVMDDNFEEWMKMATDNKITANNTWGFALIDYFADITFLRNADDDQSINFQKASCTLDGCVKVWTSRVDSVATETGKLLSGLSTGRQNDSGQLEEDLDGDAAEDDDGDGQKKKQKKSRSGESTLAKSFDALKVKKLDLEFTVDPLFKKTSADFDEGGAMGLLMNHLGVDGKCRVVFDAGDVGFEDDDEEEEEEANDVLVDLEKLREFVPPVENVMNRNISVTLADFKFSADAKSAFDVSLLMQSRDDEDDEPLSSAGINGDSDPNAPGQDFFGGEDMGNDFGGGDDYFGGGDGDDDNDAGFGDDAGMGMGMDMGGAPGGFGPAEAFDPRRQGNGSSVFVSMDDGQGLLLDQFDEGYLKNWAGPEHWKLRRVRRDPTTMTATGATAARQRKEKLPFVIDFESPSTITTKKLFEPGTKTATSLPAPKIKKRKVTKSTKRGKKVKQEEEVEERDEHLLPDDMHFSSRQLLRLFLKPKFTLKMRRQGAVAKQLQQGHDADLDENFWAQAAAEKAEVEAAGGMDDDDDDGGAGGFDTQFFHDDADADDYAMVDDGILGDDPSGFQVDGGIGEANKPEEEDLWAGTQGKLKMARPESVHYAKKAKKVDVKRLKDNIWKGLKIEDKAVGLQDDMPDMDASDDEQGSNALTQEREFSSVIQDLRSNYTNDKMSEISTSFCFICLLHLANEQGLKIEVGEKGNEGNLKLEALPEEGAEGADREEEGQREEVGNLEALKVWKDLKAGKAA</sequence>
<evidence type="ECO:0000256" key="1">
    <source>
        <dbReference type="ARBA" id="ARBA00004286"/>
    </source>
</evidence>
<name>A0A8K0NKJ5_9TREE</name>
<comment type="caution">
    <text evidence="13">The sequence shown here is derived from an EMBL/GenBank/DDBJ whole genome shotgun (WGS) entry which is preliminary data.</text>
</comment>
<dbReference type="GO" id="GO:0000796">
    <property type="term" value="C:condensin complex"/>
    <property type="evidence" value="ECO:0007669"/>
    <property type="project" value="InterPro"/>
</dbReference>
<evidence type="ECO:0000256" key="5">
    <source>
        <dbReference type="ARBA" id="ARBA00022454"/>
    </source>
</evidence>
<evidence type="ECO:0000313" key="13">
    <source>
        <dbReference type="EMBL" id="KAG7528029.1"/>
    </source>
</evidence>
<dbReference type="EMBL" id="JABELV010000212">
    <property type="protein sequence ID" value="KAG7528029.1"/>
    <property type="molecule type" value="Genomic_DNA"/>
</dbReference>
<feature type="compositionally biased region" description="Acidic residues" evidence="12">
    <location>
        <begin position="783"/>
        <end position="794"/>
    </location>
</feature>
<feature type="compositionally biased region" description="Acidic residues" evidence="12">
    <location>
        <begin position="249"/>
        <end position="264"/>
    </location>
</feature>
<feature type="region of interest" description="Disordered" evidence="12">
    <location>
        <begin position="1"/>
        <end position="126"/>
    </location>
</feature>
<evidence type="ECO:0000256" key="3">
    <source>
        <dbReference type="ARBA" id="ARBA00009471"/>
    </source>
</evidence>
<reference evidence="13" key="1">
    <citation type="submission" date="2020-04" db="EMBL/GenBank/DDBJ databases">
        <title>Analysis of mating type loci in Filobasidium floriforme.</title>
        <authorList>
            <person name="Nowrousian M."/>
        </authorList>
    </citation>
    <scope>NUCLEOTIDE SEQUENCE</scope>
    <source>
        <strain evidence="13">CBS 6242</strain>
    </source>
</reference>
<evidence type="ECO:0000256" key="12">
    <source>
        <dbReference type="SAM" id="MobiDB-lite"/>
    </source>
</evidence>
<keyword evidence="5" id="KW-0158">Chromosome</keyword>
<dbReference type="PANTHER" id="PTHR13108">
    <property type="entry name" value="CONDENSIN COMPLEX SUBUNIT 2"/>
    <property type="match status" value="1"/>
</dbReference>
<evidence type="ECO:0000256" key="6">
    <source>
        <dbReference type="ARBA" id="ARBA00022490"/>
    </source>
</evidence>
<feature type="region of interest" description="Disordered" evidence="12">
    <location>
        <begin position="237"/>
        <end position="277"/>
    </location>
</feature>
<dbReference type="GO" id="GO:0007076">
    <property type="term" value="P:mitotic chromosome condensation"/>
    <property type="evidence" value="ECO:0007669"/>
    <property type="project" value="InterPro"/>
</dbReference>
<feature type="compositionally biased region" description="Gly residues" evidence="12">
    <location>
        <begin position="437"/>
        <end position="448"/>
    </location>
</feature>
<feature type="compositionally biased region" description="Basic residues" evidence="12">
    <location>
        <begin position="11"/>
        <end position="24"/>
    </location>
</feature>
<keyword evidence="8 11" id="KW-0498">Mitosis</keyword>
<accession>A0A8K0NKJ5</accession>
<evidence type="ECO:0000256" key="9">
    <source>
        <dbReference type="ARBA" id="ARBA00023067"/>
    </source>
</evidence>
<feature type="compositionally biased region" description="Gly residues" evidence="12">
    <location>
        <begin position="460"/>
        <end position="478"/>
    </location>
</feature>
<dbReference type="PANTHER" id="PTHR13108:SF9">
    <property type="entry name" value="CONDENSIN COMPLEX SUBUNIT 2"/>
    <property type="match status" value="1"/>
</dbReference>
<comment type="subcellular location">
    <subcellularLocation>
        <location evidence="1">Chromosome</location>
    </subcellularLocation>
    <subcellularLocation>
        <location evidence="2">Cytoplasm</location>
    </subcellularLocation>
</comment>